<dbReference type="Gene3D" id="1.10.287.950">
    <property type="entry name" value="Methyl-accepting chemotaxis protein"/>
    <property type="match status" value="1"/>
</dbReference>
<dbReference type="OrthoDB" id="358716at2"/>
<evidence type="ECO:0000256" key="2">
    <source>
        <dbReference type="ARBA" id="ARBA00022475"/>
    </source>
</evidence>
<keyword evidence="7" id="KW-0812">Transmembrane</keyword>
<dbReference type="GO" id="GO:0007165">
    <property type="term" value="P:signal transduction"/>
    <property type="evidence" value="ECO:0007669"/>
    <property type="project" value="UniProtKB-KW"/>
</dbReference>
<evidence type="ECO:0000256" key="6">
    <source>
        <dbReference type="PROSITE-ProRule" id="PRU00284"/>
    </source>
</evidence>
<keyword evidence="2" id="KW-1003">Cell membrane</keyword>
<dbReference type="Pfam" id="PF12729">
    <property type="entry name" value="4HB_MCP_1"/>
    <property type="match status" value="1"/>
</dbReference>
<evidence type="ECO:0000256" key="4">
    <source>
        <dbReference type="ARBA" id="ARBA00023224"/>
    </source>
</evidence>
<feature type="domain" description="Methyl-accepting transducer" evidence="8">
    <location>
        <begin position="286"/>
        <end position="522"/>
    </location>
</feature>
<dbReference type="PROSITE" id="PS50111">
    <property type="entry name" value="CHEMOTAXIS_TRANSDUC_2"/>
    <property type="match status" value="1"/>
</dbReference>
<proteinExistence type="inferred from homology"/>
<dbReference type="PANTHER" id="PTHR32089">
    <property type="entry name" value="METHYL-ACCEPTING CHEMOTAXIS PROTEIN MCPB"/>
    <property type="match status" value="1"/>
</dbReference>
<feature type="transmembrane region" description="Helical" evidence="7">
    <location>
        <begin position="194"/>
        <end position="212"/>
    </location>
</feature>
<sequence>MSSSLKNLKITYKLAIMVMIILYALISVGVYGTTSGQQLASRATSMYNQNLLPGRWVDRIQLNTQVMESDLLSLMLNSDSSKENELLSDIESRSKDNETVVGRLAGIRSDSLDVEGSMKQFQTIVGRYQAKRDEIISLVKSDRKEDAYKTYTSEFTTLKEQMHSFLDGISLKLEQIAVANYKDANEKADQVRSISIALIVIFTLLSVLAVWYTSRLITKPLSILKKSIQEAQSGDLTASVPYRSRDEIGQISSSFNAMLESLRSMMRRVTETAMTLSSSSEQMTASAEQTSLASRLIAEAASEMAEGFVTQKSGIAETNASVRTMAEDLQSVEQGSVKMYELMNLAAQSADQGSGKVGQVSSQMSEINANVSSTREVISTLARLSDEIGVISTTINDIAGQTNLLSLNASIEAARAGEAGRGFAVVAGEIRKLADETAQSSLHIADIIGKIQTQTGQAVEAMAVGAELALEGVEGSREISGAFQEIVAAIGDAIQQTEAIARSVGQISGESGDLVDVMEVLADISSKGAASVEDVSASSEEQTSAMEEMTVSAKYLATLAEELQQQLERFKL</sequence>
<dbReference type="InterPro" id="IPR004089">
    <property type="entry name" value="MCPsignal_dom"/>
</dbReference>
<evidence type="ECO:0000313" key="10">
    <source>
        <dbReference type="EMBL" id="KAA9004709.1"/>
    </source>
</evidence>
<evidence type="ECO:0000259" key="9">
    <source>
        <dbReference type="PROSITE" id="PS50885"/>
    </source>
</evidence>
<organism evidence="10 11">
    <name type="scientific">Paenibacillus spiritus</name>
    <dbReference type="NCBI Taxonomy" id="2496557"/>
    <lineage>
        <taxon>Bacteria</taxon>
        <taxon>Bacillati</taxon>
        <taxon>Bacillota</taxon>
        <taxon>Bacilli</taxon>
        <taxon>Bacillales</taxon>
        <taxon>Paenibacillaceae</taxon>
        <taxon>Paenibacillus</taxon>
    </lineage>
</organism>
<dbReference type="EMBL" id="VYKK01000013">
    <property type="protein sequence ID" value="KAA9004709.1"/>
    <property type="molecule type" value="Genomic_DNA"/>
</dbReference>
<comment type="similarity">
    <text evidence="5">Belongs to the methyl-accepting chemotaxis (MCP) protein family.</text>
</comment>
<gene>
    <name evidence="10" type="ORF">F4V43_10320</name>
</gene>
<dbReference type="SUPFAM" id="SSF58104">
    <property type="entry name" value="Methyl-accepting chemotaxis protein (MCP) signaling domain"/>
    <property type="match status" value="1"/>
</dbReference>
<dbReference type="GO" id="GO:0005886">
    <property type="term" value="C:plasma membrane"/>
    <property type="evidence" value="ECO:0007669"/>
    <property type="project" value="UniProtKB-SubCell"/>
</dbReference>
<dbReference type="RefSeq" id="WP_150458171.1">
    <property type="nucleotide sequence ID" value="NZ_VYKK01000013.1"/>
</dbReference>
<keyword evidence="11" id="KW-1185">Reference proteome</keyword>
<dbReference type="SMART" id="SM00283">
    <property type="entry name" value="MA"/>
    <property type="match status" value="1"/>
</dbReference>
<reference evidence="10 11" key="1">
    <citation type="submission" date="2019-09" db="EMBL/GenBank/DDBJ databases">
        <title>Bacillus ochoae sp. nov., Paenibacillus whitsoniae sp. nov., Paenibacillus spiritus sp. nov. Isolated from the Mars Exploration Rover during spacecraft assembly.</title>
        <authorList>
            <person name="Seuylemezian A."/>
            <person name="Vaishampayan P."/>
        </authorList>
    </citation>
    <scope>NUCLEOTIDE SEQUENCE [LARGE SCALE GENOMIC DNA]</scope>
    <source>
        <strain evidence="10 11">MER_111</strain>
    </source>
</reference>
<evidence type="ECO:0000256" key="1">
    <source>
        <dbReference type="ARBA" id="ARBA00004236"/>
    </source>
</evidence>
<comment type="caution">
    <text evidence="10">The sequence shown here is derived from an EMBL/GenBank/DDBJ whole genome shotgun (WGS) entry which is preliminary data.</text>
</comment>
<dbReference type="Pfam" id="PF00015">
    <property type="entry name" value="MCPsignal"/>
    <property type="match status" value="1"/>
</dbReference>
<evidence type="ECO:0000256" key="5">
    <source>
        <dbReference type="ARBA" id="ARBA00029447"/>
    </source>
</evidence>
<evidence type="ECO:0000259" key="8">
    <source>
        <dbReference type="PROSITE" id="PS50111"/>
    </source>
</evidence>
<keyword evidence="4 6" id="KW-0807">Transducer</keyword>
<dbReference type="PANTHER" id="PTHR32089:SF112">
    <property type="entry name" value="LYSOZYME-LIKE PROTEIN-RELATED"/>
    <property type="match status" value="1"/>
</dbReference>
<protein>
    <submittedName>
        <fullName evidence="10">Methyl-accepting chemotaxis protein</fullName>
    </submittedName>
</protein>
<keyword evidence="3 7" id="KW-0472">Membrane</keyword>
<feature type="transmembrane region" description="Helical" evidence="7">
    <location>
        <begin position="12"/>
        <end position="32"/>
    </location>
</feature>
<dbReference type="InterPro" id="IPR024478">
    <property type="entry name" value="HlyB_4HB_MCP"/>
</dbReference>
<accession>A0A5J5G942</accession>
<evidence type="ECO:0000256" key="7">
    <source>
        <dbReference type="SAM" id="Phobius"/>
    </source>
</evidence>
<name>A0A5J5G942_9BACL</name>
<evidence type="ECO:0000256" key="3">
    <source>
        <dbReference type="ARBA" id="ARBA00023136"/>
    </source>
</evidence>
<dbReference type="Gene3D" id="6.10.340.10">
    <property type="match status" value="1"/>
</dbReference>
<feature type="domain" description="HAMP" evidence="9">
    <location>
        <begin position="215"/>
        <end position="267"/>
    </location>
</feature>
<dbReference type="Pfam" id="PF00672">
    <property type="entry name" value="HAMP"/>
    <property type="match status" value="1"/>
</dbReference>
<comment type="subcellular location">
    <subcellularLocation>
        <location evidence="1">Cell membrane</location>
    </subcellularLocation>
</comment>
<evidence type="ECO:0000313" key="11">
    <source>
        <dbReference type="Proteomes" id="UP000367750"/>
    </source>
</evidence>
<dbReference type="PROSITE" id="PS50885">
    <property type="entry name" value="HAMP"/>
    <property type="match status" value="1"/>
</dbReference>
<keyword evidence="7" id="KW-1133">Transmembrane helix</keyword>
<dbReference type="Proteomes" id="UP000367750">
    <property type="component" value="Unassembled WGS sequence"/>
</dbReference>
<dbReference type="InterPro" id="IPR003660">
    <property type="entry name" value="HAMP_dom"/>
</dbReference>
<dbReference type="CDD" id="cd06225">
    <property type="entry name" value="HAMP"/>
    <property type="match status" value="1"/>
</dbReference>
<dbReference type="SMART" id="SM00304">
    <property type="entry name" value="HAMP"/>
    <property type="match status" value="1"/>
</dbReference>
<dbReference type="AlphaFoldDB" id="A0A5J5G942"/>